<comment type="caution">
    <text evidence="1">The sequence shown here is derived from an EMBL/GenBank/DDBJ whole genome shotgun (WGS) entry which is preliminary data.</text>
</comment>
<evidence type="ECO:0000313" key="1">
    <source>
        <dbReference type="EMBL" id="KKM97076.1"/>
    </source>
</evidence>
<name>A0A0F9MCK9_9ZZZZ</name>
<accession>A0A0F9MCK9</accession>
<sequence length="168" mass="18615">MYYNLEGDALDAYNKNIQELIAKAKEELGLPRDELVVRPIRAEDIGFSAAQFLTTVAKASTNGWVNIVNTVTIADNRFVMINGVSRGFGQGTTNVFSQLRVTKAGKTARIWNIQGVEDFITNAVYWDDPVDVKQNQQLTIEGYAVNSTTDKMIFLGAVVEKRGLIINP</sequence>
<dbReference type="EMBL" id="LAZR01005794">
    <property type="protein sequence ID" value="KKM97076.1"/>
    <property type="molecule type" value="Genomic_DNA"/>
</dbReference>
<reference evidence="1" key="1">
    <citation type="journal article" date="2015" name="Nature">
        <title>Complex archaea that bridge the gap between prokaryotes and eukaryotes.</title>
        <authorList>
            <person name="Spang A."/>
            <person name="Saw J.H."/>
            <person name="Jorgensen S.L."/>
            <person name="Zaremba-Niedzwiedzka K."/>
            <person name="Martijn J."/>
            <person name="Lind A.E."/>
            <person name="van Eijk R."/>
            <person name="Schleper C."/>
            <person name="Guy L."/>
            <person name="Ettema T.J."/>
        </authorList>
    </citation>
    <scope>NUCLEOTIDE SEQUENCE</scope>
</reference>
<organism evidence="1">
    <name type="scientific">marine sediment metagenome</name>
    <dbReference type="NCBI Taxonomy" id="412755"/>
    <lineage>
        <taxon>unclassified sequences</taxon>
        <taxon>metagenomes</taxon>
        <taxon>ecological metagenomes</taxon>
    </lineage>
</organism>
<proteinExistence type="predicted"/>
<gene>
    <name evidence="1" type="ORF">LCGC14_1171670</name>
</gene>
<protein>
    <submittedName>
        <fullName evidence="1">Uncharacterized protein</fullName>
    </submittedName>
</protein>
<dbReference type="AlphaFoldDB" id="A0A0F9MCK9"/>